<feature type="region of interest" description="Disordered" evidence="9">
    <location>
        <begin position="158"/>
        <end position="190"/>
    </location>
</feature>
<evidence type="ECO:0000313" key="12">
    <source>
        <dbReference type="EMBL" id="SCU96584.1"/>
    </source>
</evidence>
<dbReference type="GO" id="GO:0032511">
    <property type="term" value="P:late endosome to vacuole transport via multivesicular body sorting pathway"/>
    <property type="evidence" value="ECO:0007669"/>
    <property type="project" value="EnsemblFungi"/>
</dbReference>
<feature type="domain" description="Vta1 C-terminal" evidence="11">
    <location>
        <begin position="335"/>
        <end position="372"/>
    </location>
</feature>
<comment type="similarity">
    <text evidence="3">Belongs to the VTA1 family.</text>
</comment>
<dbReference type="GO" id="GO:0030674">
    <property type="term" value="F:protein-macromolecule adaptor activity"/>
    <property type="evidence" value="ECO:0007669"/>
    <property type="project" value="EnsemblFungi"/>
</dbReference>
<dbReference type="OrthoDB" id="391137at2759"/>
<reference evidence="12 13" key="1">
    <citation type="submission" date="2016-03" db="EMBL/GenBank/DDBJ databases">
        <authorList>
            <person name="Devillers H."/>
        </authorList>
    </citation>
    <scope>NUCLEOTIDE SEQUENCE [LARGE SCALE GENOMIC DNA]</scope>
    <source>
        <strain evidence="12">CBS 10888</strain>
    </source>
</reference>
<sequence>MSIPYDAKRRLRLCTDFEYAMPVIAYYIKLSLVEELLALEDRNTEVVTHATRLLDEIEAFKQGMDPEKPEKQLLEDQQRAKVYCMNFVLSLYNEQLAKVQSGSTGGDLARALWCCSDLFGVVLALWGQTQLTAEEAAQCQKRTKVCKLYLSKLARGELNAPGKGEDETSVDAREQEYDDQDETNDINDGNEELKEDAGLQDIPEPAMDAFLKSLEEDSTLEPEVELPEEPNVPDIKHEQDTDELIRKMREIDANDAETAAGASEEGDVDDSAEASAVTDTDSQDPELALPSAPTELNRPVFVDEPPSSGPEAPDSVKQKPVHYNRHDLQTMWNREDQISQVQKTARFAISALNYEDITTARLELTKALKLLEEIDE</sequence>
<evidence type="ECO:0000256" key="7">
    <source>
        <dbReference type="ARBA" id="ARBA00022927"/>
    </source>
</evidence>
<feature type="compositionally biased region" description="Acidic residues" evidence="9">
    <location>
        <begin position="176"/>
        <end position="190"/>
    </location>
</feature>
<dbReference type="GO" id="GO:1990621">
    <property type="term" value="C:ESCRT IV complex"/>
    <property type="evidence" value="ECO:0007669"/>
    <property type="project" value="EnsemblFungi"/>
</dbReference>
<keyword evidence="8" id="KW-0472">Membrane</keyword>
<dbReference type="InterPro" id="IPR041212">
    <property type="entry name" value="Vta1_C"/>
</dbReference>
<evidence type="ECO:0000256" key="3">
    <source>
        <dbReference type="ARBA" id="ARBA00007895"/>
    </source>
</evidence>
<dbReference type="InterPro" id="IPR044538">
    <property type="entry name" value="Vta1-like"/>
</dbReference>
<evidence type="ECO:0000256" key="2">
    <source>
        <dbReference type="ARBA" id="ARBA00004496"/>
    </source>
</evidence>
<dbReference type="GO" id="GO:0001671">
    <property type="term" value="F:ATPase activator activity"/>
    <property type="evidence" value="ECO:0007669"/>
    <property type="project" value="EnsemblFungi"/>
</dbReference>
<evidence type="ECO:0000256" key="1">
    <source>
        <dbReference type="ARBA" id="ARBA00004481"/>
    </source>
</evidence>
<evidence type="ECO:0000256" key="4">
    <source>
        <dbReference type="ARBA" id="ARBA00022448"/>
    </source>
</evidence>
<dbReference type="EMBL" id="LT598461">
    <property type="protein sequence ID" value="SCU96584.1"/>
    <property type="molecule type" value="Genomic_DNA"/>
</dbReference>
<dbReference type="InterPro" id="IPR023175">
    <property type="entry name" value="Vta1/CALS_N_sf"/>
</dbReference>
<name>A0A1G4JZE2_9SACH</name>
<keyword evidence="5" id="KW-0963">Cytoplasm</keyword>
<evidence type="ECO:0000313" key="13">
    <source>
        <dbReference type="Proteomes" id="UP000190274"/>
    </source>
</evidence>
<dbReference type="Pfam" id="PF18097">
    <property type="entry name" value="Vta1_C"/>
    <property type="match status" value="1"/>
</dbReference>
<dbReference type="InterPro" id="IPR039431">
    <property type="entry name" value="Vta1/CALS_N"/>
</dbReference>
<gene>
    <name evidence="12" type="ORF">LADA_0H01684G</name>
</gene>
<dbReference type="GO" id="GO:0005771">
    <property type="term" value="C:multivesicular body"/>
    <property type="evidence" value="ECO:0007669"/>
    <property type="project" value="EnsemblFungi"/>
</dbReference>
<feature type="region of interest" description="Disordered" evidence="9">
    <location>
        <begin position="255"/>
        <end position="320"/>
    </location>
</feature>
<feature type="region of interest" description="Disordered" evidence="9">
    <location>
        <begin position="217"/>
        <end position="237"/>
    </location>
</feature>
<protein>
    <submittedName>
        <fullName evidence="12">LADA_0H01684g1_1</fullName>
    </submittedName>
</protein>
<organism evidence="12 13">
    <name type="scientific">Lachancea dasiensis</name>
    <dbReference type="NCBI Taxonomy" id="1072105"/>
    <lineage>
        <taxon>Eukaryota</taxon>
        <taxon>Fungi</taxon>
        <taxon>Dikarya</taxon>
        <taxon>Ascomycota</taxon>
        <taxon>Saccharomycotina</taxon>
        <taxon>Saccharomycetes</taxon>
        <taxon>Saccharomycetales</taxon>
        <taxon>Saccharomycetaceae</taxon>
        <taxon>Lachancea</taxon>
    </lineage>
</organism>
<evidence type="ECO:0000256" key="6">
    <source>
        <dbReference type="ARBA" id="ARBA00022753"/>
    </source>
</evidence>
<keyword evidence="6" id="KW-0967">Endosome</keyword>
<comment type="subcellular location">
    <subcellularLocation>
        <location evidence="2">Cytoplasm</location>
    </subcellularLocation>
    <subcellularLocation>
        <location evidence="1">Endosome membrane</location>
        <topology evidence="1">Peripheral membrane protein</topology>
    </subcellularLocation>
</comment>
<feature type="compositionally biased region" description="Basic and acidic residues" evidence="9">
    <location>
        <begin position="163"/>
        <end position="175"/>
    </location>
</feature>
<dbReference type="Proteomes" id="UP000190274">
    <property type="component" value="Chromosome H"/>
</dbReference>
<evidence type="ECO:0000256" key="9">
    <source>
        <dbReference type="SAM" id="MobiDB-lite"/>
    </source>
</evidence>
<keyword evidence="7" id="KW-0653">Protein transport</keyword>
<dbReference type="PANTHER" id="PTHR46009">
    <property type="entry name" value="VACUOLAR PROTEIN SORTING-ASSOCIATED PROTEIN VTA1 HOMOLOG"/>
    <property type="match status" value="1"/>
</dbReference>
<evidence type="ECO:0000256" key="5">
    <source>
        <dbReference type="ARBA" id="ARBA00022490"/>
    </source>
</evidence>
<dbReference type="AlphaFoldDB" id="A0A1G4JZE2"/>
<accession>A0A1G4JZE2</accession>
<evidence type="ECO:0000259" key="10">
    <source>
        <dbReference type="Pfam" id="PF04652"/>
    </source>
</evidence>
<keyword evidence="4" id="KW-0813">Transport</keyword>
<dbReference type="STRING" id="1266660.A0A1G4JZE2"/>
<feature type="compositionally biased region" description="Acidic residues" evidence="9">
    <location>
        <begin position="217"/>
        <end position="228"/>
    </location>
</feature>
<proteinExistence type="inferred from homology"/>
<dbReference type="Gene3D" id="1.25.40.270">
    <property type="entry name" value="Vacuolar protein sorting-associated protein vta1"/>
    <property type="match status" value="1"/>
</dbReference>
<evidence type="ECO:0000259" key="11">
    <source>
        <dbReference type="Pfam" id="PF18097"/>
    </source>
</evidence>
<dbReference type="PANTHER" id="PTHR46009:SF1">
    <property type="entry name" value="VACUOLAR PROTEIN SORTING-ASSOCIATED PROTEIN VTA1 HOMOLOG"/>
    <property type="match status" value="1"/>
</dbReference>
<dbReference type="Pfam" id="PF04652">
    <property type="entry name" value="Vta1"/>
    <property type="match status" value="1"/>
</dbReference>
<feature type="domain" description="Vta1/callose synthase N-terminal" evidence="10">
    <location>
        <begin position="11"/>
        <end position="157"/>
    </location>
</feature>
<dbReference type="Gene3D" id="1.20.5.420">
    <property type="entry name" value="Immunoglobulin FC, subunit C"/>
    <property type="match status" value="1"/>
</dbReference>
<dbReference type="GO" id="GO:0015031">
    <property type="term" value="P:protein transport"/>
    <property type="evidence" value="ECO:0007669"/>
    <property type="project" value="UniProtKB-KW"/>
</dbReference>
<evidence type="ECO:0000256" key="8">
    <source>
        <dbReference type="ARBA" id="ARBA00023136"/>
    </source>
</evidence>
<keyword evidence="13" id="KW-1185">Reference proteome</keyword>